<keyword evidence="2" id="KW-1185">Reference proteome</keyword>
<dbReference type="Pfam" id="PF13376">
    <property type="entry name" value="OmdA"/>
    <property type="match status" value="1"/>
</dbReference>
<dbReference type="OrthoDB" id="9796999at2"/>
<evidence type="ECO:0000313" key="2">
    <source>
        <dbReference type="Proteomes" id="UP000191040"/>
    </source>
</evidence>
<sequence length="185" mass="19912">MDVLEFADAGAWDDWLEQHHATASEAWLRIRRKNADVALLTIGDALDGALCHGWIDGLRRSLDEVSFLQRYSPRRARSPWSQVNVAKVEALEAAGRMRAGGLAQVAAARADGRWDAAYVRQAEAQVPPDLVAALAAAPLAAEAFERLGLTARYAIVLPLLKAGTPAARARLLERSVAQLAGRPGA</sequence>
<dbReference type="Proteomes" id="UP000191040">
    <property type="component" value="Chromosome I"/>
</dbReference>
<name>A0A1T4Z3A9_9ACTN</name>
<gene>
    <name evidence="1" type="ORF">SAMN06295964_2205</name>
</gene>
<accession>A0A1T4Z3A9</accession>
<reference evidence="2" key="1">
    <citation type="submission" date="2017-02" db="EMBL/GenBank/DDBJ databases">
        <authorList>
            <person name="Varghese N."/>
            <person name="Submissions S."/>
        </authorList>
    </citation>
    <scope>NUCLEOTIDE SEQUENCE [LARGE SCALE GENOMIC DNA]</scope>
    <source>
        <strain evidence="2">9H-4</strain>
    </source>
</reference>
<protein>
    <submittedName>
        <fullName evidence="1">Uncharacterized conserved protein YdeI, YjbR/CyaY-like superfamily, DUF1801 family</fullName>
    </submittedName>
</protein>
<dbReference type="AlphaFoldDB" id="A0A1T4Z3A9"/>
<proteinExistence type="predicted"/>
<organism evidence="1 2">
    <name type="scientific">Aeromicrobium choanae</name>
    <dbReference type="NCBI Taxonomy" id="1736691"/>
    <lineage>
        <taxon>Bacteria</taxon>
        <taxon>Bacillati</taxon>
        <taxon>Actinomycetota</taxon>
        <taxon>Actinomycetes</taxon>
        <taxon>Propionibacteriales</taxon>
        <taxon>Nocardioidaceae</taxon>
        <taxon>Aeromicrobium</taxon>
    </lineage>
</organism>
<evidence type="ECO:0000313" key="1">
    <source>
        <dbReference type="EMBL" id="SKB08539.1"/>
    </source>
</evidence>
<dbReference type="RefSeq" id="WP_078700205.1">
    <property type="nucleotide sequence ID" value="NZ_LT796768.1"/>
</dbReference>
<dbReference type="EMBL" id="LT796768">
    <property type="protein sequence ID" value="SKB08539.1"/>
    <property type="molecule type" value="Genomic_DNA"/>
</dbReference>